<accession>A0AA88Y890</accession>
<keyword evidence="5" id="KW-0697">Rotamase</keyword>
<dbReference type="PROSITE" id="PS00170">
    <property type="entry name" value="CSA_PPIASE_1"/>
    <property type="match status" value="1"/>
</dbReference>
<dbReference type="Proteomes" id="UP001186944">
    <property type="component" value="Unassembled WGS sequence"/>
</dbReference>
<dbReference type="PRINTS" id="PR00153">
    <property type="entry name" value="CSAPPISMRASE"/>
</dbReference>
<dbReference type="InterPro" id="IPR019734">
    <property type="entry name" value="TPR_rpt"/>
</dbReference>
<dbReference type="InterPro" id="IPR011990">
    <property type="entry name" value="TPR-like_helical_dom_sf"/>
</dbReference>
<name>A0AA88Y890_PINIB</name>
<dbReference type="SUPFAM" id="SSF50891">
    <property type="entry name" value="Cyclophilin-like"/>
    <property type="match status" value="1"/>
</dbReference>
<comment type="caution">
    <text evidence="10">The sequence shown here is derived from an EMBL/GenBank/DDBJ whole genome shotgun (WGS) entry which is preliminary data.</text>
</comment>
<dbReference type="InterPro" id="IPR002130">
    <property type="entry name" value="Cyclophilin-type_PPIase_dom"/>
</dbReference>
<feature type="coiled-coil region" evidence="8">
    <location>
        <begin position="333"/>
        <end position="360"/>
    </location>
</feature>
<evidence type="ECO:0000256" key="1">
    <source>
        <dbReference type="ARBA" id="ARBA00000971"/>
    </source>
</evidence>
<dbReference type="PANTHER" id="PTHR11071:SF561">
    <property type="entry name" value="PEPTIDYL-PROLYL CIS-TRANS ISOMERASE D-RELATED"/>
    <property type="match status" value="1"/>
</dbReference>
<keyword evidence="3" id="KW-0677">Repeat</keyword>
<dbReference type="Pfam" id="PF00160">
    <property type="entry name" value="Pro_isomerase"/>
    <property type="match status" value="1"/>
</dbReference>
<dbReference type="FunFam" id="2.40.100.10:FF:000022">
    <property type="entry name" value="Peptidyl-prolyl cis-trans isomerase CYP95"/>
    <property type="match status" value="1"/>
</dbReference>
<comment type="catalytic activity">
    <reaction evidence="1">
        <text>[protein]-peptidylproline (omega=180) = [protein]-peptidylproline (omega=0)</text>
        <dbReference type="Rhea" id="RHEA:16237"/>
        <dbReference type="Rhea" id="RHEA-COMP:10747"/>
        <dbReference type="Rhea" id="RHEA-COMP:10748"/>
        <dbReference type="ChEBI" id="CHEBI:83833"/>
        <dbReference type="ChEBI" id="CHEBI:83834"/>
        <dbReference type="EC" id="5.2.1.8"/>
    </reaction>
</comment>
<dbReference type="SUPFAM" id="SSF48452">
    <property type="entry name" value="TPR-like"/>
    <property type="match status" value="1"/>
</dbReference>
<dbReference type="GO" id="GO:0005829">
    <property type="term" value="C:cytosol"/>
    <property type="evidence" value="ECO:0007669"/>
    <property type="project" value="TreeGrafter"/>
</dbReference>
<feature type="domain" description="PPIase cyclophilin-type" evidence="9">
    <location>
        <begin position="13"/>
        <end position="170"/>
    </location>
</feature>
<evidence type="ECO:0000256" key="2">
    <source>
        <dbReference type="ARBA" id="ARBA00013194"/>
    </source>
</evidence>
<proteinExistence type="predicted"/>
<evidence type="ECO:0000256" key="6">
    <source>
        <dbReference type="ARBA" id="ARBA00023235"/>
    </source>
</evidence>
<dbReference type="GO" id="GO:0016018">
    <property type="term" value="F:cyclosporin A binding"/>
    <property type="evidence" value="ECO:0007669"/>
    <property type="project" value="TreeGrafter"/>
</dbReference>
<sequence length="364" mass="40487">MTDTRLFSSLELRSVGRILFELFKDKLPKTAENFRALCTGEKGKGATTGADLHYKGCTFHRVIPNFMIQGGDFSNHNGTGGESIYGEKFEDEGFPYKHDTEGLLSMANAGPGTNGSQFFILTKAAHHLDDKHVVFGKVLKGMGVVKEIEQTQTGENDKPLEPCVISDCGELAPGQDDGVAIDDGTGDVHPDWPADSGINFSDTEEKDKVLQLVKSIKDCGNGAFKEQKFELAKKKYKKCMRYLNEVDNNMNLSEELEKEVETNYLIPISLNIAACSLKLQQYDEAIEKCDDVLAADKQNVKALFRKGQAQSAMKNWDDALVNLTEASKVDPNDKGIRRELEKVKKTVQEYKAKEKQMYAKMFAS</sequence>
<feature type="repeat" description="TPR" evidence="7">
    <location>
        <begin position="300"/>
        <end position="333"/>
    </location>
</feature>
<reference evidence="10" key="1">
    <citation type="submission" date="2019-08" db="EMBL/GenBank/DDBJ databases">
        <title>The improved chromosome-level genome for the pearl oyster Pinctada fucata martensii using PacBio sequencing and Hi-C.</title>
        <authorList>
            <person name="Zheng Z."/>
        </authorList>
    </citation>
    <scope>NUCLEOTIDE SEQUENCE</scope>
    <source>
        <strain evidence="10">ZZ-2019</strain>
        <tissue evidence="10">Adductor muscle</tissue>
    </source>
</reference>
<gene>
    <name evidence="10" type="ORF">FSP39_020087</name>
</gene>
<evidence type="ECO:0000259" key="9">
    <source>
        <dbReference type="PROSITE" id="PS50072"/>
    </source>
</evidence>
<keyword evidence="6" id="KW-0413">Isomerase</keyword>
<evidence type="ECO:0000313" key="10">
    <source>
        <dbReference type="EMBL" id="KAK3100451.1"/>
    </source>
</evidence>
<evidence type="ECO:0000256" key="8">
    <source>
        <dbReference type="SAM" id="Coils"/>
    </source>
</evidence>
<evidence type="ECO:0000256" key="5">
    <source>
        <dbReference type="ARBA" id="ARBA00023110"/>
    </source>
</evidence>
<dbReference type="PROSITE" id="PS50072">
    <property type="entry name" value="CSA_PPIASE_2"/>
    <property type="match status" value="1"/>
</dbReference>
<protein>
    <recommendedName>
        <fullName evidence="2">peptidylprolyl isomerase</fullName>
        <ecNumber evidence="2">5.2.1.8</ecNumber>
    </recommendedName>
</protein>
<keyword evidence="11" id="KW-1185">Reference proteome</keyword>
<dbReference type="InterPro" id="IPR029000">
    <property type="entry name" value="Cyclophilin-like_dom_sf"/>
</dbReference>
<dbReference type="Pfam" id="PF14559">
    <property type="entry name" value="TPR_19"/>
    <property type="match status" value="1"/>
</dbReference>
<evidence type="ECO:0000313" key="11">
    <source>
        <dbReference type="Proteomes" id="UP001186944"/>
    </source>
</evidence>
<dbReference type="SMART" id="SM00028">
    <property type="entry name" value="TPR"/>
    <property type="match status" value="3"/>
</dbReference>
<keyword evidence="4 7" id="KW-0802">TPR repeat</keyword>
<dbReference type="PROSITE" id="PS50005">
    <property type="entry name" value="TPR"/>
    <property type="match status" value="1"/>
</dbReference>
<dbReference type="AlphaFoldDB" id="A0AA88Y890"/>
<dbReference type="PANTHER" id="PTHR11071">
    <property type="entry name" value="PEPTIDYL-PROLYL CIS-TRANS ISOMERASE"/>
    <property type="match status" value="1"/>
</dbReference>
<evidence type="ECO:0000256" key="4">
    <source>
        <dbReference type="ARBA" id="ARBA00022803"/>
    </source>
</evidence>
<dbReference type="EC" id="5.2.1.8" evidence="2"/>
<evidence type="ECO:0000256" key="3">
    <source>
        <dbReference type="ARBA" id="ARBA00022737"/>
    </source>
</evidence>
<dbReference type="Gene3D" id="2.40.100.10">
    <property type="entry name" value="Cyclophilin-like"/>
    <property type="match status" value="1"/>
</dbReference>
<keyword evidence="8" id="KW-0175">Coiled coil</keyword>
<dbReference type="GO" id="GO:0003755">
    <property type="term" value="F:peptidyl-prolyl cis-trans isomerase activity"/>
    <property type="evidence" value="ECO:0007669"/>
    <property type="project" value="UniProtKB-KW"/>
</dbReference>
<evidence type="ECO:0000256" key="7">
    <source>
        <dbReference type="PROSITE-ProRule" id="PRU00339"/>
    </source>
</evidence>
<dbReference type="InterPro" id="IPR020892">
    <property type="entry name" value="Cyclophilin-type_PPIase_CS"/>
</dbReference>
<organism evidence="10 11">
    <name type="scientific">Pinctada imbricata</name>
    <name type="common">Atlantic pearl-oyster</name>
    <name type="synonym">Pinctada martensii</name>
    <dbReference type="NCBI Taxonomy" id="66713"/>
    <lineage>
        <taxon>Eukaryota</taxon>
        <taxon>Metazoa</taxon>
        <taxon>Spiralia</taxon>
        <taxon>Lophotrochozoa</taxon>
        <taxon>Mollusca</taxon>
        <taxon>Bivalvia</taxon>
        <taxon>Autobranchia</taxon>
        <taxon>Pteriomorphia</taxon>
        <taxon>Pterioida</taxon>
        <taxon>Pterioidea</taxon>
        <taxon>Pteriidae</taxon>
        <taxon>Pinctada</taxon>
    </lineage>
</organism>
<dbReference type="GO" id="GO:0006457">
    <property type="term" value="P:protein folding"/>
    <property type="evidence" value="ECO:0007669"/>
    <property type="project" value="InterPro"/>
</dbReference>
<dbReference type="EMBL" id="VSWD01000006">
    <property type="protein sequence ID" value="KAK3100451.1"/>
    <property type="molecule type" value="Genomic_DNA"/>
</dbReference>
<dbReference type="Gene3D" id="1.25.40.10">
    <property type="entry name" value="Tetratricopeptide repeat domain"/>
    <property type="match status" value="1"/>
</dbReference>
<dbReference type="FunFam" id="1.25.40.10:FF:000029">
    <property type="entry name" value="peptidyl-prolyl cis-trans isomerase D"/>
    <property type="match status" value="1"/>
</dbReference>